<gene>
    <name evidence="1" type="primary">jg23271</name>
    <name evidence="1" type="ORF">PAEG_LOCUS14437</name>
</gene>
<dbReference type="AlphaFoldDB" id="A0A8S4RKJ9"/>
<reference evidence="1" key="1">
    <citation type="submission" date="2022-03" db="EMBL/GenBank/DDBJ databases">
        <authorList>
            <person name="Lindestad O."/>
        </authorList>
    </citation>
    <scope>NUCLEOTIDE SEQUENCE</scope>
</reference>
<dbReference type="EMBL" id="CAKXAJ010025250">
    <property type="protein sequence ID" value="CAH2237132.1"/>
    <property type="molecule type" value="Genomic_DNA"/>
</dbReference>
<keyword evidence="2" id="KW-1185">Reference proteome</keyword>
<accession>A0A8S4RKJ9</accession>
<organism evidence="1 2">
    <name type="scientific">Pararge aegeria aegeria</name>
    <dbReference type="NCBI Taxonomy" id="348720"/>
    <lineage>
        <taxon>Eukaryota</taxon>
        <taxon>Metazoa</taxon>
        <taxon>Ecdysozoa</taxon>
        <taxon>Arthropoda</taxon>
        <taxon>Hexapoda</taxon>
        <taxon>Insecta</taxon>
        <taxon>Pterygota</taxon>
        <taxon>Neoptera</taxon>
        <taxon>Endopterygota</taxon>
        <taxon>Lepidoptera</taxon>
        <taxon>Glossata</taxon>
        <taxon>Ditrysia</taxon>
        <taxon>Papilionoidea</taxon>
        <taxon>Nymphalidae</taxon>
        <taxon>Satyrinae</taxon>
        <taxon>Satyrini</taxon>
        <taxon>Parargina</taxon>
        <taxon>Pararge</taxon>
    </lineage>
</organism>
<proteinExistence type="predicted"/>
<protein>
    <submittedName>
        <fullName evidence="1">Jg23271 protein</fullName>
    </submittedName>
</protein>
<sequence>MILCAKNDLALLSPDEAINRGLQRFFLHLDFMAAGSPWPQGLDGRRVSMATEPTCSSLAERHNVHSKLSLCDREVALPQTVAQRNNHDHSGKKECYDKEELISCLEIIILNT</sequence>
<evidence type="ECO:0000313" key="1">
    <source>
        <dbReference type="EMBL" id="CAH2237132.1"/>
    </source>
</evidence>
<comment type="caution">
    <text evidence="1">The sequence shown here is derived from an EMBL/GenBank/DDBJ whole genome shotgun (WGS) entry which is preliminary data.</text>
</comment>
<evidence type="ECO:0000313" key="2">
    <source>
        <dbReference type="Proteomes" id="UP000838756"/>
    </source>
</evidence>
<dbReference type="Proteomes" id="UP000838756">
    <property type="component" value="Unassembled WGS sequence"/>
</dbReference>
<name>A0A8S4RKJ9_9NEOP</name>